<reference evidence="5" key="1">
    <citation type="submission" date="2015-09" db="EMBL/GenBank/DDBJ databases">
        <title>Draft Genome Sequences of Two Novel Amoeba-resistant Intranuclear Bacteria, Candidatus Berkiella cookevillensis and Candidatus Berkiella aquae.</title>
        <authorList>
            <person name="Mehari Y.T."/>
            <person name="Arivett B.A."/>
            <person name="Farone A.L."/>
            <person name="Gunderson J.H."/>
            <person name="Farone M.B."/>
        </authorList>
    </citation>
    <scope>NUCLEOTIDE SEQUENCE [LARGE SCALE GENOMIC DNA]</scope>
    <source>
        <strain evidence="5">CC99</strain>
    </source>
</reference>
<keyword evidence="7" id="KW-1185">Reference proteome</keyword>
<dbReference type="PANTHER" id="PTHR24198">
    <property type="entry name" value="ANKYRIN REPEAT AND PROTEIN KINASE DOMAIN-CONTAINING PROTEIN"/>
    <property type="match status" value="1"/>
</dbReference>
<name>A0A0Q9YNX5_9GAMM</name>
<evidence type="ECO:0000256" key="2">
    <source>
        <dbReference type="ARBA" id="ARBA00023043"/>
    </source>
</evidence>
<dbReference type="EMBL" id="LKHV01000003">
    <property type="protein sequence ID" value="KRG19298.1"/>
    <property type="molecule type" value="Genomic_DNA"/>
</dbReference>
<dbReference type="STRING" id="437022.CC99x_00827"/>
<dbReference type="PATRIC" id="fig|1590042.3.peg.843"/>
<dbReference type="SUPFAM" id="SSF48403">
    <property type="entry name" value="Ankyrin repeat"/>
    <property type="match status" value="3"/>
</dbReference>
<dbReference type="PROSITE" id="PS50088">
    <property type="entry name" value="ANK_REPEAT"/>
    <property type="match status" value="7"/>
</dbReference>
<dbReference type="PROSITE" id="PS50297">
    <property type="entry name" value="ANK_REP_REGION"/>
    <property type="match status" value="5"/>
</dbReference>
<feature type="repeat" description="ANK" evidence="3">
    <location>
        <begin position="1115"/>
        <end position="1147"/>
    </location>
</feature>
<dbReference type="Pfam" id="PF12796">
    <property type="entry name" value="Ank_2"/>
    <property type="match status" value="3"/>
</dbReference>
<dbReference type="EC" id="2.7.1.-" evidence="5"/>
<proteinExistence type="predicted"/>
<dbReference type="InterPro" id="IPR002110">
    <property type="entry name" value="Ankyrin_rpt"/>
</dbReference>
<reference evidence="6" key="2">
    <citation type="journal article" date="2016" name="Genome Announc.">
        <title>Draft Genome Sequences of Two Novel Amoeba-Resistant Intranuclear Bacteria, 'Candidatus Berkiella cookevillensis' and 'Candidatus Berkiella aquae'.</title>
        <authorList>
            <person name="Mehari Y.T."/>
            <person name="Arivett B.A."/>
            <person name="Farone A.L."/>
            <person name="Gunderson J.H."/>
            <person name="Farone M.B."/>
        </authorList>
    </citation>
    <scope>NUCLEOTIDE SEQUENCE</scope>
    <source>
        <strain evidence="6">CC99</strain>
    </source>
</reference>
<organism evidence="5">
    <name type="scientific">Candidatus Berkiella cookevillensis</name>
    <dbReference type="NCBI Taxonomy" id="437022"/>
    <lineage>
        <taxon>Bacteria</taxon>
        <taxon>Pseudomonadati</taxon>
        <taxon>Pseudomonadota</taxon>
        <taxon>Gammaproteobacteria</taxon>
        <taxon>Candidatus Berkiellales</taxon>
        <taxon>Candidatus Berkiellaceae</taxon>
        <taxon>Candidatus Berkiella</taxon>
    </lineage>
</organism>
<feature type="coiled-coil region" evidence="4">
    <location>
        <begin position="224"/>
        <end position="277"/>
    </location>
</feature>
<dbReference type="Gene3D" id="1.25.40.20">
    <property type="entry name" value="Ankyrin repeat-containing domain"/>
    <property type="match status" value="4"/>
</dbReference>
<dbReference type="Proteomes" id="UP000051494">
    <property type="component" value="Unassembled WGS sequence"/>
</dbReference>
<feature type="repeat" description="ANK" evidence="3">
    <location>
        <begin position="843"/>
        <end position="875"/>
    </location>
</feature>
<protein>
    <submittedName>
        <fullName evidence="6">Ankyrin repeat domain-containing protein</fullName>
    </submittedName>
    <submittedName>
        <fullName evidence="5">Phosphocholine transferase AnkX</fullName>
        <ecNumber evidence="5">2.7.1.-</ecNumber>
    </submittedName>
</protein>
<comment type="caution">
    <text evidence="5">The sequence shown here is derived from an EMBL/GenBank/DDBJ whole genome shotgun (WGS) entry which is preliminary data.</text>
</comment>
<keyword evidence="4" id="KW-0175">Coiled coil</keyword>
<feature type="repeat" description="ANK" evidence="3">
    <location>
        <begin position="678"/>
        <end position="710"/>
    </location>
</feature>
<evidence type="ECO:0000256" key="4">
    <source>
        <dbReference type="SAM" id="Coils"/>
    </source>
</evidence>
<evidence type="ECO:0000313" key="7">
    <source>
        <dbReference type="Proteomes" id="UP000051494"/>
    </source>
</evidence>
<keyword evidence="1" id="KW-0677">Repeat</keyword>
<dbReference type="PANTHER" id="PTHR24198:SF165">
    <property type="entry name" value="ANKYRIN REPEAT-CONTAINING PROTEIN-RELATED"/>
    <property type="match status" value="1"/>
</dbReference>
<dbReference type="EMBL" id="LKHV02000001">
    <property type="protein sequence ID" value="MCS5708912.1"/>
    <property type="molecule type" value="Genomic_DNA"/>
</dbReference>
<feature type="coiled-coil region" evidence="4">
    <location>
        <begin position="37"/>
        <end position="64"/>
    </location>
</feature>
<dbReference type="GO" id="GO:0016740">
    <property type="term" value="F:transferase activity"/>
    <property type="evidence" value="ECO:0007669"/>
    <property type="project" value="UniProtKB-KW"/>
</dbReference>
<feature type="repeat" description="ANK" evidence="3">
    <location>
        <begin position="810"/>
        <end position="842"/>
    </location>
</feature>
<keyword evidence="5" id="KW-0808">Transferase</keyword>
<dbReference type="RefSeq" id="WP_057623954.1">
    <property type="nucleotide sequence ID" value="NZ_LKHV02000001.1"/>
</dbReference>
<dbReference type="InterPro" id="IPR036770">
    <property type="entry name" value="Ankyrin_rpt-contain_sf"/>
</dbReference>
<dbReference type="SMART" id="SM00248">
    <property type="entry name" value="ANK"/>
    <property type="match status" value="17"/>
</dbReference>
<feature type="repeat" description="ANK" evidence="3">
    <location>
        <begin position="1049"/>
        <end position="1081"/>
    </location>
</feature>
<keyword evidence="2 3" id="KW-0040">ANK repeat</keyword>
<reference evidence="6" key="3">
    <citation type="submission" date="2021-06" db="EMBL/GenBank/DDBJ databases">
        <title>Genomic Description and Analysis of Intracellular Bacteria, Candidatus Berkiella cookevillensis and Candidatus Berkiella aquae.</title>
        <authorList>
            <person name="Kidane D.T."/>
            <person name="Mehari Y.T."/>
            <person name="Rice F.C."/>
            <person name="Arivett B.A."/>
            <person name="Farone A.L."/>
            <person name="Berk S.G."/>
            <person name="Farone M.B."/>
        </authorList>
    </citation>
    <scope>NUCLEOTIDE SEQUENCE</scope>
    <source>
        <strain evidence="6">CC99</strain>
    </source>
</reference>
<gene>
    <name evidence="5" type="primary">ankX_3</name>
    <name evidence="5" type="ORF">CC99x_00827</name>
    <name evidence="6" type="ORF">CC99x_008365</name>
</gene>
<accession>A0A0Q9YNX5</accession>
<sequence>MSDENIINLFNRLDSIDKLYSALKNSRIALNKKNASNKNTESFVEELQKKIAKKEKELNTAKENILSEYSSMQEYINPIIVSLGRKYALADVVYGNESSSLVSQDYVDKYGEYYNEALYEELLRYCKLAYVYENNGTPEDHALKLSLMFDNAKDAIKYIKEKKSVHDACLFVIPDVKSCNFLVWKKFFQTNRNDKQFLDLLARASDLEKILNKNKATDGVEVRSREYLRNLKEKKKEIEDKNKRFKELERKDANTITDHEEAERNNLNIEIAALRLELYKMSAGIELENADLSILKACNEYYLQQSQGAYKYMLEHGLTQKDYAKFVGLERRNGSNLIPDVVIDGRHINYPDTYLMKVDVSDDMQAARAACFGKLTNCCQSLSGEAGEPCTIHGLTSPRGGFYVVCRGDINSPKIEDEVLGQCWAWLSKSNGIVFDSIEIKNFNDKELLKKFYNSLAGILVTDKGIKNVYCGAKSGISSTVGVEVPTNKNQMFDDYHDYNDSSKQLIVSDPDRLYFSSDYCTNEIKKNMGKSQISRELHRYENSMLKSEKLKEIFNFIPWGLCAEEGGFLDLMSKGLLKAHQFEIIDEIKKQLNEIGSELGINEKINDIIEAYNNFYSGRIGYDEIWRYIDQDLLDVNAINKNNETPIQILFKSKAECLREIDSLINKGADIEVQYKSGATVLLLAIKEGKLDVANALFNHGAKLDVEDKLNRSALVYALASKQKEPVEFVLNLLPSIDVNKKNAEGKPAWFFALSNLENTKNMLERGAEVNATDQAGMTALMLVSEKNSTDSIETLLRSGSDINVKDKKGKTALMYALEKKSIDAVKALLSSGADINAQDEKGKTALMYALEKKSMDAVEALLRLDADINVQDKKGKTALMYAIESRKFDLIKNKLLQPNVPCLDVKTNNGKTAVEMLLESSSVPLALVFDFIGFGAEIEKYVHVKNTKNQTILDRAIKEKNVALQKFLIEKGAVELSIIEKKILPQAINDEDFDFCMFLFEKGAGWNIRSIDKNTALMSAINSNNVEATELLIKKIKQGKEDISNKVLETTLMHAVSKSNGQMTKLLIDNGANVNACDSYQVTVLMHAVLNNNVEIVNLLLENSASININGANRNTPFMCALKNKNLDIVELLLKNGVEPNLEEIAQALQLSIMRNNMALSRLLIGKINITRSTEWHKKNKIKEVINATDNFEFLKILLEINNESLIKLMNKEKFFYLALEREETDIANFCADSLCEIHDHKKMIERLKSRPDFLPLIIKNNVLYDNDISELLFYFIRERKIENARFILNYESDVKNTKASSFSRRNESQEPLLTIAIKTKNMESVNLLLEHGFIQIEKHQLSPLTFVLEEYGRLLSDSNSNNEEDKIFFHEVICRLLEYSPNLNLVNDQQILYALALSKVDISIAIEFIKRGVDIYSAKITNSVEGDKEASTLDVIVKHDPESKNYIRQLIVEELKINPSNSEKANAFLLKNEMEIIEDDLQILRPKNKIR</sequence>
<evidence type="ECO:0000313" key="5">
    <source>
        <dbReference type="EMBL" id="KRG19298.1"/>
    </source>
</evidence>
<dbReference type="OrthoDB" id="5654093at2"/>
<dbReference type="Pfam" id="PF00023">
    <property type="entry name" value="Ank"/>
    <property type="match status" value="1"/>
</dbReference>
<evidence type="ECO:0000256" key="3">
    <source>
        <dbReference type="PROSITE-ProRule" id="PRU00023"/>
    </source>
</evidence>
<evidence type="ECO:0000313" key="6">
    <source>
        <dbReference type="EMBL" id="MCS5708912.1"/>
    </source>
</evidence>
<feature type="repeat" description="ANK" evidence="3">
    <location>
        <begin position="777"/>
        <end position="809"/>
    </location>
</feature>
<evidence type="ECO:0000256" key="1">
    <source>
        <dbReference type="ARBA" id="ARBA00022737"/>
    </source>
</evidence>
<feature type="repeat" description="ANK" evidence="3">
    <location>
        <begin position="1082"/>
        <end position="1114"/>
    </location>
</feature>